<evidence type="ECO:0000256" key="3">
    <source>
        <dbReference type="ARBA" id="ARBA00023163"/>
    </source>
</evidence>
<feature type="domain" description="HTH araC/xylS-type" evidence="4">
    <location>
        <begin position="160"/>
        <end position="258"/>
    </location>
</feature>
<accession>F8FLC1</accession>
<reference evidence="5 6" key="2">
    <citation type="journal article" date="2013" name="Genome Announc.">
        <title>Genome Sequence of Growth-Improving Paenibacillus mucilaginosus Strain KNP414.</title>
        <authorList>
            <person name="Lu J.J."/>
            <person name="Wang J.F."/>
            <person name="Hu X.F."/>
        </authorList>
    </citation>
    <scope>NUCLEOTIDE SEQUENCE [LARGE SCALE GENOMIC DNA]</scope>
    <source>
        <strain evidence="5 6">KNP414</strain>
    </source>
</reference>
<dbReference type="SMART" id="SM00342">
    <property type="entry name" value="HTH_ARAC"/>
    <property type="match status" value="1"/>
</dbReference>
<keyword evidence="2" id="KW-0238">DNA-binding</keyword>
<name>F8FLC1_PAEMK</name>
<dbReference type="PANTHER" id="PTHR46796:SF6">
    <property type="entry name" value="ARAC SUBFAMILY"/>
    <property type="match status" value="1"/>
</dbReference>
<dbReference type="InterPro" id="IPR020449">
    <property type="entry name" value="Tscrpt_reg_AraC-type_HTH"/>
</dbReference>
<dbReference type="SUPFAM" id="SSF46689">
    <property type="entry name" value="Homeodomain-like"/>
    <property type="match status" value="2"/>
</dbReference>
<proteinExistence type="predicted"/>
<reference evidence="6" key="1">
    <citation type="submission" date="2011-06" db="EMBL/GenBank/DDBJ databases">
        <title>Complete genome sequence of Paenibacillus mucilaginosus KNP414.</title>
        <authorList>
            <person name="Wang J."/>
            <person name="Hu S."/>
            <person name="Hu X."/>
            <person name="Zhang B."/>
            <person name="Dong D."/>
            <person name="Zhang S."/>
            <person name="Zhao K."/>
            <person name="Wu D."/>
        </authorList>
    </citation>
    <scope>NUCLEOTIDE SEQUENCE [LARGE SCALE GENOMIC DNA]</scope>
    <source>
        <strain evidence="6">KNP414</strain>
    </source>
</reference>
<dbReference type="PATRIC" id="fig|1036673.3.peg.4580"/>
<evidence type="ECO:0000259" key="4">
    <source>
        <dbReference type="PROSITE" id="PS01124"/>
    </source>
</evidence>
<dbReference type="AlphaFoldDB" id="F8FLC1"/>
<evidence type="ECO:0000256" key="2">
    <source>
        <dbReference type="ARBA" id="ARBA00023125"/>
    </source>
</evidence>
<evidence type="ECO:0000256" key="1">
    <source>
        <dbReference type="ARBA" id="ARBA00023015"/>
    </source>
</evidence>
<dbReference type="InterPro" id="IPR009057">
    <property type="entry name" value="Homeodomain-like_sf"/>
</dbReference>
<dbReference type="PROSITE" id="PS01124">
    <property type="entry name" value="HTH_ARAC_FAMILY_2"/>
    <property type="match status" value="1"/>
</dbReference>
<dbReference type="InterPro" id="IPR018060">
    <property type="entry name" value="HTH_AraC"/>
</dbReference>
<dbReference type="HOGENOM" id="CLU_000445_88_4_9"/>
<keyword evidence="1" id="KW-0805">Transcription regulation</keyword>
<keyword evidence="3" id="KW-0804">Transcription</keyword>
<sequence length="259" mass="29333">MPPQEAFESSLSRHLIVIHTTPGPVHVHERGDGLNEEGVARPGNINVFSAGEMSYCRWEEELSFLRLELDPAFVQEIAGHSEFVASGGRIELNHKLRTSDPKLFHLSQWLLDELQSEGAGGKLYTDSLVRLLTVHLLQNYTSTPRKQRALPRKMSAQQVSRAIEYMHAHIERDISLEELAAVAHMSQSHLSRLFKQATGLSPHQYFIAIRVEKAKSLIQSRSLTLAEIASTLGFTDQSHFHRHFKRITGLSPREFLLTR</sequence>
<evidence type="ECO:0000313" key="5">
    <source>
        <dbReference type="EMBL" id="AEI43489.1"/>
    </source>
</evidence>
<dbReference type="PANTHER" id="PTHR46796">
    <property type="entry name" value="HTH-TYPE TRANSCRIPTIONAL ACTIVATOR RHAS-RELATED"/>
    <property type="match status" value="1"/>
</dbReference>
<dbReference type="GO" id="GO:0043565">
    <property type="term" value="F:sequence-specific DNA binding"/>
    <property type="evidence" value="ECO:0007669"/>
    <property type="project" value="InterPro"/>
</dbReference>
<dbReference type="Proteomes" id="UP000006620">
    <property type="component" value="Chromosome"/>
</dbReference>
<organism evidence="5 6">
    <name type="scientific">Paenibacillus mucilaginosus (strain KNP414)</name>
    <dbReference type="NCBI Taxonomy" id="1036673"/>
    <lineage>
        <taxon>Bacteria</taxon>
        <taxon>Bacillati</taxon>
        <taxon>Bacillota</taxon>
        <taxon>Bacilli</taxon>
        <taxon>Bacillales</taxon>
        <taxon>Paenibacillaceae</taxon>
        <taxon>Paenibacillus</taxon>
    </lineage>
</organism>
<dbReference type="GO" id="GO:0003700">
    <property type="term" value="F:DNA-binding transcription factor activity"/>
    <property type="evidence" value="ECO:0007669"/>
    <property type="project" value="InterPro"/>
</dbReference>
<protein>
    <submittedName>
        <fullName evidence="5">AraC family transcriptional regulator</fullName>
    </submittedName>
</protein>
<dbReference type="KEGG" id="pms:KNP414_04964"/>
<dbReference type="Gene3D" id="1.10.10.60">
    <property type="entry name" value="Homeodomain-like"/>
    <property type="match status" value="2"/>
</dbReference>
<dbReference type="InterPro" id="IPR018062">
    <property type="entry name" value="HTH_AraC-typ_CS"/>
</dbReference>
<dbReference type="PROSITE" id="PS00041">
    <property type="entry name" value="HTH_ARAC_FAMILY_1"/>
    <property type="match status" value="1"/>
</dbReference>
<evidence type="ECO:0000313" key="6">
    <source>
        <dbReference type="Proteomes" id="UP000006620"/>
    </source>
</evidence>
<dbReference type="Pfam" id="PF12833">
    <property type="entry name" value="HTH_18"/>
    <property type="match status" value="1"/>
</dbReference>
<dbReference type="PRINTS" id="PR00032">
    <property type="entry name" value="HTHARAC"/>
</dbReference>
<dbReference type="EMBL" id="CP002869">
    <property type="protein sequence ID" value="AEI43489.1"/>
    <property type="molecule type" value="Genomic_DNA"/>
</dbReference>
<gene>
    <name evidence="5" type="ordered locus">KNP414_04964</name>
</gene>
<dbReference type="InterPro" id="IPR050204">
    <property type="entry name" value="AraC_XylS_family_regulators"/>
</dbReference>